<evidence type="ECO:0000313" key="11">
    <source>
        <dbReference type="Proteomes" id="UP000514720"/>
    </source>
</evidence>
<evidence type="ECO:0000256" key="1">
    <source>
        <dbReference type="ARBA" id="ARBA00001946"/>
    </source>
</evidence>
<evidence type="ECO:0000313" key="10">
    <source>
        <dbReference type="EMBL" id="QMS84957.1"/>
    </source>
</evidence>
<keyword evidence="11" id="KW-1185">Reference proteome</keyword>
<comment type="cofactor">
    <cofactor evidence="1">
        <name>Mg(2+)</name>
        <dbReference type="ChEBI" id="CHEBI:18420"/>
    </cofactor>
</comment>
<evidence type="ECO:0000256" key="6">
    <source>
        <dbReference type="ARBA" id="ARBA00023098"/>
    </source>
</evidence>
<evidence type="ECO:0000256" key="2">
    <source>
        <dbReference type="ARBA" id="ARBA00005983"/>
    </source>
</evidence>
<dbReference type="GO" id="GO:0008654">
    <property type="term" value="P:phospholipid biosynthetic process"/>
    <property type="evidence" value="ECO:0007669"/>
    <property type="project" value="UniProtKB-KW"/>
</dbReference>
<dbReference type="Gene3D" id="3.40.50.10330">
    <property type="entry name" value="Probable inorganic polyphosphate/atp-NAD kinase, domain 1"/>
    <property type="match status" value="1"/>
</dbReference>
<evidence type="ECO:0000259" key="9">
    <source>
        <dbReference type="PROSITE" id="PS50146"/>
    </source>
</evidence>
<gene>
    <name evidence="10" type="ORF">G4Z02_04035</name>
</gene>
<protein>
    <submittedName>
        <fullName evidence="10">Diacylglycerol kinase family lipid kinase</fullName>
    </submittedName>
</protein>
<dbReference type="InterPro" id="IPR050187">
    <property type="entry name" value="Lipid_Phosphate_FormReg"/>
</dbReference>
<proteinExistence type="inferred from homology"/>
<dbReference type="AlphaFoldDB" id="A0A7L7KQK5"/>
<accession>A0A7L7KQK5</accession>
<keyword evidence="4" id="KW-0479">Metal-binding</keyword>
<dbReference type="SMART" id="SM00046">
    <property type="entry name" value="DAGKc"/>
    <property type="match status" value="1"/>
</dbReference>
<dbReference type="PROSITE" id="PS50146">
    <property type="entry name" value="DAGK"/>
    <property type="match status" value="1"/>
</dbReference>
<keyword evidence="5" id="KW-0460">Magnesium</keyword>
<dbReference type="GO" id="GO:0005524">
    <property type="term" value="F:ATP binding"/>
    <property type="evidence" value="ECO:0007669"/>
    <property type="project" value="InterPro"/>
</dbReference>
<dbReference type="InterPro" id="IPR016064">
    <property type="entry name" value="NAD/diacylglycerol_kinase_sf"/>
</dbReference>
<dbReference type="GO" id="GO:0005886">
    <property type="term" value="C:plasma membrane"/>
    <property type="evidence" value="ECO:0007669"/>
    <property type="project" value="TreeGrafter"/>
</dbReference>
<keyword evidence="7" id="KW-0594">Phospholipid biosynthesis</keyword>
<dbReference type="InterPro" id="IPR001206">
    <property type="entry name" value="Diacylglycerol_kinase_cat_dom"/>
</dbReference>
<evidence type="ECO:0000256" key="3">
    <source>
        <dbReference type="ARBA" id="ARBA00022516"/>
    </source>
</evidence>
<feature type="domain" description="DAGKc" evidence="9">
    <location>
        <begin position="1"/>
        <end position="132"/>
    </location>
</feature>
<dbReference type="RefSeq" id="WP_258878580.1">
    <property type="nucleotide sequence ID" value="NZ_CP048914.1"/>
</dbReference>
<dbReference type="KEGG" id="xcl:G4Z02_04035"/>
<keyword evidence="3" id="KW-0444">Lipid biosynthesis</keyword>
<evidence type="ECO:0000256" key="5">
    <source>
        <dbReference type="ARBA" id="ARBA00022842"/>
    </source>
</evidence>
<dbReference type="EMBL" id="CP048914">
    <property type="protein sequence ID" value="QMS84957.1"/>
    <property type="molecule type" value="Genomic_DNA"/>
</dbReference>
<evidence type="ECO:0000256" key="8">
    <source>
        <dbReference type="ARBA" id="ARBA00023264"/>
    </source>
</evidence>
<dbReference type="Proteomes" id="UP000514720">
    <property type="component" value="Chromosome"/>
</dbReference>
<dbReference type="GO" id="GO:0046872">
    <property type="term" value="F:metal ion binding"/>
    <property type="evidence" value="ECO:0007669"/>
    <property type="project" value="UniProtKB-KW"/>
</dbReference>
<keyword evidence="8" id="KW-1208">Phospholipid metabolism</keyword>
<comment type="similarity">
    <text evidence="2">Belongs to the diacylglycerol/lipid kinase family.</text>
</comment>
<dbReference type="PANTHER" id="PTHR12358:SF106">
    <property type="entry name" value="LIPID KINASE YEGS"/>
    <property type="match status" value="1"/>
</dbReference>
<dbReference type="GO" id="GO:0004143">
    <property type="term" value="F:ATP-dependent diacylglycerol kinase activity"/>
    <property type="evidence" value="ECO:0007669"/>
    <property type="project" value="TreeGrafter"/>
</dbReference>
<dbReference type="PANTHER" id="PTHR12358">
    <property type="entry name" value="SPHINGOSINE KINASE"/>
    <property type="match status" value="1"/>
</dbReference>
<organism evidence="10 11">
    <name type="scientific">Candidatus Xianfuyuplasma coldseepsis</name>
    <dbReference type="NCBI Taxonomy" id="2782163"/>
    <lineage>
        <taxon>Bacteria</taxon>
        <taxon>Bacillati</taxon>
        <taxon>Mycoplasmatota</taxon>
        <taxon>Mollicutes</taxon>
        <taxon>Candidatus Izemoplasmatales</taxon>
        <taxon>Candidatus Izemoplasmataceae</taxon>
        <taxon>Candidatus Xianfuyuplasma</taxon>
    </lineage>
</organism>
<dbReference type="NCBIfam" id="TIGR00147">
    <property type="entry name" value="YegS/Rv2252/BmrU family lipid kinase"/>
    <property type="match status" value="1"/>
</dbReference>
<dbReference type="Gene3D" id="2.60.200.40">
    <property type="match status" value="1"/>
</dbReference>
<evidence type="ECO:0000256" key="4">
    <source>
        <dbReference type="ARBA" id="ARBA00022723"/>
    </source>
</evidence>
<keyword evidence="10" id="KW-0808">Transferase</keyword>
<dbReference type="InterPro" id="IPR017438">
    <property type="entry name" value="ATP-NAD_kinase_N"/>
</dbReference>
<keyword evidence="10" id="KW-0418">Kinase</keyword>
<dbReference type="Pfam" id="PF00781">
    <property type="entry name" value="DAGK_cat"/>
    <property type="match status" value="1"/>
</dbReference>
<dbReference type="InterPro" id="IPR005218">
    <property type="entry name" value="Diacylglycerol/lipid_kinase"/>
</dbReference>
<evidence type="ECO:0000256" key="7">
    <source>
        <dbReference type="ARBA" id="ARBA00023209"/>
    </source>
</evidence>
<dbReference type="SUPFAM" id="SSF111331">
    <property type="entry name" value="NAD kinase/diacylglycerol kinase-like"/>
    <property type="match status" value="1"/>
</dbReference>
<sequence length="304" mass="34368">MKKCTIIYNPVSGKKDFDQHLNYVTRRLEEHEYSVKLYATERPKHAISLTKQACKEEVDLLLISGGDGTMHECLNGIAHSTFQPIIGYIPSGTACDLASTLKIPKDVELAMDIILNHGQVVKMDYTNTNKGSFIYVTAIGTYVDISYVTDSKLKKYLGYLAYIITGIKEFFTIPMIKTKIEHDNGFLRGYYSLILVVNSKKVAGFNIVSHPVLDDGKVDVVVYKYIPLLNNLLYFISFILSPKVLPGVTKFRTSKLKIYTDHPHKWNMDGEEADGGNLNIQVQKQALKIIVDPSIVNKYFKEQE</sequence>
<keyword evidence="6" id="KW-0443">Lipid metabolism</keyword>
<name>A0A7L7KQK5_9MOLU</name>
<reference evidence="10 11" key="1">
    <citation type="submission" date="2020-02" db="EMBL/GenBank/DDBJ databases">
        <authorList>
            <person name="Zheng R.K."/>
            <person name="Sun C.M."/>
        </authorList>
    </citation>
    <scope>NUCLEOTIDE SEQUENCE [LARGE SCALE GENOMIC DNA]</scope>
    <source>
        <strain evidence="11">zrk13</strain>
    </source>
</reference>